<organism evidence="1 2">
    <name type="scientific">Pseudozobellia thermophila</name>
    <dbReference type="NCBI Taxonomy" id="192903"/>
    <lineage>
        <taxon>Bacteria</taxon>
        <taxon>Pseudomonadati</taxon>
        <taxon>Bacteroidota</taxon>
        <taxon>Flavobacteriia</taxon>
        <taxon>Flavobacteriales</taxon>
        <taxon>Flavobacteriaceae</taxon>
        <taxon>Pseudozobellia</taxon>
    </lineage>
</organism>
<dbReference type="RefSeq" id="WP_139278051.1">
    <property type="nucleotide sequence ID" value="NZ_FQYU01000001.1"/>
</dbReference>
<reference evidence="2" key="1">
    <citation type="submission" date="2016-11" db="EMBL/GenBank/DDBJ databases">
        <authorList>
            <person name="Varghese N."/>
            <person name="Submissions S."/>
        </authorList>
    </citation>
    <scope>NUCLEOTIDE SEQUENCE [LARGE SCALE GENOMIC DNA]</scope>
    <source>
        <strain evidence="2">DSM 19858</strain>
    </source>
</reference>
<evidence type="ECO:0000313" key="1">
    <source>
        <dbReference type="EMBL" id="SHI38421.1"/>
    </source>
</evidence>
<sequence>MKYRFGSYVVYKEMDCYLISRKEWRIVSKDIKSQKLGFKAYEAGFPYYKKIDKTDIQSGYFVRTKAKYKDFTFELFQNEALKNDYKVRLKLNNLDFDAYDYFGFPYRNDDASIEVNEEELEEIWEERKPLARFPFKTEKIKFIKKEGEFL</sequence>
<dbReference type="AlphaFoldDB" id="A0A1M6APR3"/>
<name>A0A1M6APR3_9FLAO</name>
<protein>
    <submittedName>
        <fullName evidence="1">Uncharacterized protein</fullName>
    </submittedName>
</protein>
<keyword evidence="2" id="KW-1185">Reference proteome</keyword>
<proteinExistence type="predicted"/>
<accession>A0A1M6APR3</accession>
<dbReference type="STRING" id="192903.SAMN04488513_101138"/>
<gene>
    <name evidence="1" type="ORF">SAMN04488513_101138</name>
</gene>
<dbReference type="Proteomes" id="UP000184543">
    <property type="component" value="Unassembled WGS sequence"/>
</dbReference>
<evidence type="ECO:0000313" key="2">
    <source>
        <dbReference type="Proteomes" id="UP000184543"/>
    </source>
</evidence>
<dbReference type="EMBL" id="FQYU01000001">
    <property type="protein sequence ID" value="SHI38421.1"/>
    <property type="molecule type" value="Genomic_DNA"/>
</dbReference>
<dbReference type="OrthoDB" id="9858022at2"/>